<proteinExistence type="predicted"/>
<evidence type="ECO:0000313" key="2">
    <source>
        <dbReference type="EMBL" id="KTC96758.1"/>
    </source>
</evidence>
<organism evidence="2 5">
    <name type="scientific">Legionella feeleii</name>
    <dbReference type="NCBI Taxonomy" id="453"/>
    <lineage>
        <taxon>Bacteria</taxon>
        <taxon>Pseudomonadati</taxon>
        <taxon>Pseudomonadota</taxon>
        <taxon>Gammaproteobacteria</taxon>
        <taxon>Legionellales</taxon>
        <taxon>Legionellaceae</taxon>
        <taxon>Legionella</taxon>
    </lineage>
</organism>
<evidence type="ECO:0000256" key="1">
    <source>
        <dbReference type="SAM" id="MobiDB-lite"/>
    </source>
</evidence>
<dbReference type="InterPro" id="IPR010133">
    <property type="entry name" value="Bacteriocin_signal_seq"/>
</dbReference>
<feature type="region of interest" description="Disordered" evidence="1">
    <location>
        <begin position="1"/>
        <end position="32"/>
    </location>
</feature>
<dbReference type="Proteomes" id="UP000251942">
    <property type="component" value="Unassembled WGS sequence"/>
</dbReference>
<evidence type="ECO:0000313" key="3">
    <source>
        <dbReference type="EMBL" id="SPX60570.1"/>
    </source>
</evidence>
<keyword evidence="5" id="KW-1185">Reference proteome</keyword>
<evidence type="ECO:0000313" key="5">
    <source>
        <dbReference type="Proteomes" id="UP000054698"/>
    </source>
</evidence>
<dbReference type="EMBL" id="UGNY01000001">
    <property type="protein sequence ID" value="STX39876.1"/>
    <property type="molecule type" value="Genomic_DNA"/>
</dbReference>
<reference evidence="2 5" key="1">
    <citation type="submission" date="2015-11" db="EMBL/GenBank/DDBJ databases">
        <title>Genomic analysis of 38 Legionella species identifies large and diverse effector repertoires.</title>
        <authorList>
            <person name="Burstein D."/>
            <person name="Amaro F."/>
            <person name="Zusman T."/>
            <person name="Lifshitz Z."/>
            <person name="Cohen O."/>
            <person name="Gilbert J.A."/>
            <person name="Pupko T."/>
            <person name="Shuman H.A."/>
            <person name="Segal G."/>
        </authorList>
    </citation>
    <scope>NUCLEOTIDE SEQUENCE [LARGE SCALE GENOMIC DNA]</scope>
    <source>
        <strain evidence="2 5">WO-44C</strain>
    </source>
</reference>
<evidence type="ECO:0000313" key="7">
    <source>
        <dbReference type="Proteomes" id="UP000254033"/>
    </source>
</evidence>
<evidence type="ECO:0000313" key="4">
    <source>
        <dbReference type="EMBL" id="STX39876.1"/>
    </source>
</evidence>
<name>A0A0W0TMH6_9GAMM</name>
<dbReference type="EMBL" id="UASS01000011">
    <property type="protein sequence ID" value="SPX60570.1"/>
    <property type="molecule type" value="Genomic_DNA"/>
</dbReference>
<protein>
    <recommendedName>
        <fullName evidence="8">Bacteriocin</fullName>
    </recommendedName>
</protein>
<dbReference type="Proteomes" id="UP000054698">
    <property type="component" value="Unassembled WGS sequence"/>
</dbReference>
<reference evidence="6 7" key="2">
    <citation type="submission" date="2018-06" db="EMBL/GenBank/DDBJ databases">
        <authorList>
            <consortium name="Pathogen Informatics"/>
            <person name="Doyle S."/>
        </authorList>
    </citation>
    <scope>NUCLEOTIDE SEQUENCE [LARGE SCALE GENOMIC DNA]</scope>
    <source>
        <strain evidence="4 7">NCTC11978</strain>
        <strain evidence="3 6">NCTC12022</strain>
    </source>
</reference>
<dbReference type="OrthoDB" id="9877650at2"/>
<accession>A0A0W0TMH6</accession>
<feature type="compositionally biased region" description="Basic and acidic residues" evidence="1">
    <location>
        <begin position="7"/>
        <end position="32"/>
    </location>
</feature>
<dbReference type="EMBL" id="LNYB01000080">
    <property type="protein sequence ID" value="KTC96758.1"/>
    <property type="molecule type" value="Genomic_DNA"/>
</dbReference>
<dbReference type="STRING" id="453.Lfee_1670"/>
<dbReference type="RefSeq" id="WP_112854677.1">
    <property type="nucleotide sequence ID" value="NZ_CAAAHT010000003.1"/>
</dbReference>
<sequence>MTKRKDKQPTEKKLNKLSDKELKEISGGAEGERVDRARVDRLVMKPTGVRRWRE</sequence>
<dbReference type="AlphaFoldDB" id="A0A0W0TMH6"/>
<evidence type="ECO:0000313" key="6">
    <source>
        <dbReference type="Proteomes" id="UP000251942"/>
    </source>
</evidence>
<evidence type="ECO:0008006" key="8">
    <source>
        <dbReference type="Google" id="ProtNLM"/>
    </source>
</evidence>
<gene>
    <name evidence="2" type="ORF">Lfee_1670</name>
    <name evidence="4" type="ORF">NCTC11978_03082</name>
    <name evidence="3" type="ORF">NCTC12022_01302</name>
</gene>
<dbReference type="NCBIfam" id="TIGR01847">
    <property type="entry name" value="bacteriocin_sig"/>
    <property type="match status" value="1"/>
</dbReference>
<dbReference type="Proteomes" id="UP000254033">
    <property type="component" value="Unassembled WGS sequence"/>
</dbReference>
<dbReference type="PATRIC" id="fig|453.4.peg.1840"/>